<organism evidence="3 4">
    <name type="scientific">Rhodococcus maanshanensis</name>
    <dbReference type="NCBI Taxonomy" id="183556"/>
    <lineage>
        <taxon>Bacteria</taxon>
        <taxon>Bacillati</taxon>
        <taxon>Actinomycetota</taxon>
        <taxon>Actinomycetes</taxon>
        <taxon>Mycobacteriales</taxon>
        <taxon>Nocardiaceae</taxon>
        <taxon>Rhodococcus</taxon>
    </lineage>
</organism>
<dbReference type="EMBL" id="FOAW01000008">
    <property type="protein sequence ID" value="SEL35078.1"/>
    <property type="molecule type" value="Genomic_DNA"/>
</dbReference>
<dbReference type="RefSeq" id="WP_072751911.1">
    <property type="nucleotide sequence ID" value="NZ_FOAW01000008.1"/>
</dbReference>
<dbReference type="GO" id="GO:0046872">
    <property type="term" value="F:metal ion binding"/>
    <property type="evidence" value="ECO:0007669"/>
    <property type="project" value="InterPro"/>
</dbReference>
<evidence type="ECO:0000259" key="1">
    <source>
        <dbReference type="Pfam" id="PF07398"/>
    </source>
</evidence>
<dbReference type="Pfam" id="PF07398">
    <property type="entry name" value="MDMPI_C"/>
    <property type="match status" value="1"/>
</dbReference>
<gene>
    <name evidence="3" type="ORF">SAMN05444583_10853</name>
</gene>
<dbReference type="OrthoDB" id="154293at2"/>
<proteinExistence type="predicted"/>
<evidence type="ECO:0000313" key="4">
    <source>
        <dbReference type="Proteomes" id="UP000198677"/>
    </source>
</evidence>
<sequence>MSDAKQPTLIDREPLTAALFEEWDILDGLLAGLTDQQWSSPTPLPGWTVHDVVAHLIGIESMLSDVEPPLAADEVPDSPHVHNPIGAFNERWVAGLRSHSHAQLLSGFRDIIRTRRAALSAMTQDDFDAPSMTPVGPDSYGRFMRTRLFDCWFHEHDIRDAVGLPGEEGGPRAEYSLAELIGGLGFAVGKKGGAPQGSTVTFALTGPLARDIHIAVHGRAAVVPALDAPATTTLRLDSRLFTRLCGGRVSAADHAGEIEILGDEALGRQIAANLAFTI</sequence>
<dbReference type="Proteomes" id="UP000198677">
    <property type="component" value="Unassembled WGS sequence"/>
</dbReference>
<name>A0A1H7PHX0_9NOCA</name>
<reference evidence="4" key="1">
    <citation type="submission" date="2016-10" db="EMBL/GenBank/DDBJ databases">
        <authorList>
            <person name="Varghese N."/>
            <person name="Submissions S."/>
        </authorList>
    </citation>
    <scope>NUCLEOTIDE SEQUENCE [LARGE SCALE GENOMIC DNA]</scope>
    <source>
        <strain evidence="4">DSM 44675</strain>
    </source>
</reference>
<dbReference type="InterPro" id="IPR024344">
    <property type="entry name" value="MDMPI_metal-binding"/>
</dbReference>
<dbReference type="InterPro" id="IPR010872">
    <property type="entry name" value="MDMPI_C-term_domain"/>
</dbReference>
<dbReference type="InterPro" id="IPR017517">
    <property type="entry name" value="Maleyloyr_isom"/>
</dbReference>
<evidence type="ECO:0000259" key="2">
    <source>
        <dbReference type="Pfam" id="PF11716"/>
    </source>
</evidence>
<feature type="domain" description="MDMPI C-terminal" evidence="1">
    <location>
        <begin position="184"/>
        <end position="266"/>
    </location>
</feature>
<keyword evidence="4" id="KW-1185">Reference proteome</keyword>
<feature type="domain" description="Mycothiol-dependent maleylpyruvate isomerase metal-binding" evidence="2">
    <location>
        <begin position="21"/>
        <end position="159"/>
    </location>
</feature>
<dbReference type="SUPFAM" id="SSF109854">
    <property type="entry name" value="DinB/YfiT-like putative metalloenzymes"/>
    <property type="match status" value="1"/>
</dbReference>
<protein>
    <submittedName>
        <fullName evidence="3">TIGR03083 family protein</fullName>
    </submittedName>
</protein>
<evidence type="ECO:0000313" key="3">
    <source>
        <dbReference type="EMBL" id="SEL35078.1"/>
    </source>
</evidence>
<dbReference type="NCBIfam" id="TIGR03083">
    <property type="entry name" value="maleylpyruvate isomerase family mycothiol-dependent enzyme"/>
    <property type="match status" value="1"/>
</dbReference>
<accession>A0A1H7PHX0</accession>
<dbReference type="InterPro" id="IPR034660">
    <property type="entry name" value="DinB/YfiT-like"/>
</dbReference>
<dbReference type="AlphaFoldDB" id="A0A1H7PHX0"/>
<dbReference type="Gene3D" id="1.20.120.450">
    <property type="entry name" value="dinb family like domain"/>
    <property type="match status" value="1"/>
</dbReference>
<dbReference type="Pfam" id="PF11716">
    <property type="entry name" value="MDMPI_N"/>
    <property type="match status" value="1"/>
</dbReference>